<keyword evidence="3" id="KW-1185">Reference proteome</keyword>
<protein>
    <submittedName>
        <fullName evidence="2">32826_t:CDS:1</fullName>
    </submittedName>
</protein>
<sequence length="47" mass="5142">DELNIGLRCPTSCSFRHHKKGVSSSRQQDSGHGSRNSLRSCNNSPAE</sequence>
<evidence type="ECO:0000256" key="1">
    <source>
        <dbReference type="SAM" id="MobiDB-lite"/>
    </source>
</evidence>
<accession>A0ABN7XLU3</accession>
<dbReference type="Proteomes" id="UP000789901">
    <property type="component" value="Unassembled WGS sequence"/>
</dbReference>
<evidence type="ECO:0000313" key="3">
    <source>
        <dbReference type="Proteomes" id="UP000789901"/>
    </source>
</evidence>
<name>A0ABN7XLU3_GIGMA</name>
<gene>
    <name evidence="2" type="ORF">GMARGA_LOCUS43890</name>
</gene>
<evidence type="ECO:0000313" key="2">
    <source>
        <dbReference type="EMBL" id="CAG8855069.1"/>
    </source>
</evidence>
<feature type="non-terminal residue" evidence="2">
    <location>
        <position position="1"/>
    </location>
</feature>
<organism evidence="2 3">
    <name type="scientific">Gigaspora margarita</name>
    <dbReference type="NCBI Taxonomy" id="4874"/>
    <lineage>
        <taxon>Eukaryota</taxon>
        <taxon>Fungi</taxon>
        <taxon>Fungi incertae sedis</taxon>
        <taxon>Mucoromycota</taxon>
        <taxon>Glomeromycotina</taxon>
        <taxon>Glomeromycetes</taxon>
        <taxon>Diversisporales</taxon>
        <taxon>Gigasporaceae</taxon>
        <taxon>Gigaspora</taxon>
    </lineage>
</organism>
<proteinExistence type="predicted"/>
<comment type="caution">
    <text evidence="2">The sequence shown here is derived from an EMBL/GenBank/DDBJ whole genome shotgun (WGS) entry which is preliminary data.</text>
</comment>
<reference evidence="2 3" key="1">
    <citation type="submission" date="2021-06" db="EMBL/GenBank/DDBJ databases">
        <authorList>
            <person name="Kallberg Y."/>
            <person name="Tangrot J."/>
            <person name="Rosling A."/>
        </authorList>
    </citation>
    <scope>NUCLEOTIDE SEQUENCE [LARGE SCALE GENOMIC DNA]</scope>
    <source>
        <strain evidence="2 3">120-4 pot B 10/14</strain>
    </source>
</reference>
<feature type="compositionally biased region" description="Polar residues" evidence="1">
    <location>
        <begin position="22"/>
        <end position="47"/>
    </location>
</feature>
<dbReference type="EMBL" id="CAJVQB010145555">
    <property type="protein sequence ID" value="CAG8855069.1"/>
    <property type="molecule type" value="Genomic_DNA"/>
</dbReference>
<feature type="region of interest" description="Disordered" evidence="1">
    <location>
        <begin position="16"/>
        <end position="47"/>
    </location>
</feature>